<dbReference type="InterPro" id="IPR001820">
    <property type="entry name" value="TIMP"/>
</dbReference>
<dbReference type="GO" id="GO:0046872">
    <property type="term" value="F:metal ion binding"/>
    <property type="evidence" value="ECO:0007669"/>
    <property type="project" value="UniProtKB-KW"/>
</dbReference>
<name>A0A368H7H2_ANCCA</name>
<feature type="chain" id="PRO_5016892462" evidence="6">
    <location>
        <begin position="17"/>
        <end position="149"/>
    </location>
</feature>
<feature type="domain" description="NTR" evidence="7">
    <location>
        <begin position="18"/>
        <end position="133"/>
    </location>
</feature>
<dbReference type="GO" id="GO:0002020">
    <property type="term" value="F:protease binding"/>
    <property type="evidence" value="ECO:0007669"/>
    <property type="project" value="TreeGrafter"/>
</dbReference>
<dbReference type="EMBL" id="JOJR01000012">
    <property type="protein sequence ID" value="RCN51668.1"/>
    <property type="molecule type" value="Genomic_DNA"/>
</dbReference>
<dbReference type="OrthoDB" id="6041373at2759"/>
<evidence type="ECO:0000256" key="1">
    <source>
        <dbReference type="ARBA" id="ARBA00004613"/>
    </source>
</evidence>
<evidence type="ECO:0000256" key="2">
    <source>
        <dbReference type="ARBA" id="ARBA00022525"/>
    </source>
</evidence>
<keyword evidence="2" id="KW-0964">Secreted</keyword>
<evidence type="ECO:0000256" key="4">
    <source>
        <dbReference type="PIRSR" id="PIRSR601820-1"/>
    </source>
</evidence>
<protein>
    <submittedName>
        <fullName evidence="8">Tissue inhibitor of metalloproteinase</fullName>
    </submittedName>
</protein>
<dbReference type="PANTHER" id="PTHR11844">
    <property type="entry name" value="METALLOPROTEASE INHIBITOR"/>
    <property type="match status" value="1"/>
</dbReference>
<dbReference type="GO" id="GO:0008191">
    <property type="term" value="F:metalloendopeptidase inhibitor activity"/>
    <property type="evidence" value="ECO:0007669"/>
    <property type="project" value="InterPro"/>
</dbReference>
<dbReference type="GO" id="GO:0031012">
    <property type="term" value="C:extracellular matrix"/>
    <property type="evidence" value="ECO:0007669"/>
    <property type="project" value="TreeGrafter"/>
</dbReference>
<comment type="subcellular location">
    <subcellularLocation>
        <location evidence="1">Secreted</location>
    </subcellularLocation>
</comment>
<evidence type="ECO:0000256" key="5">
    <source>
        <dbReference type="PIRSR" id="PIRSR601820-3"/>
    </source>
</evidence>
<dbReference type="Proteomes" id="UP000252519">
    <property type="component" value="Unassembled WGS sequence"/>
</dbReference>
<feature type="binding site" evidence="4">
    <location>
        <position position="18"/>
    </location>
    <ligand>
        <name>Zn(2+)</name>
        <dbReference type="ChEBI" id="CHEBI:29105"/>
        <note>ligand shared with metalloproteinase partner</note>
    </ligand>
</feature>
<evidence type="ECO:0000259" key="7">
    <source>
        <dbReference type="PROSITE" id="PS50189"/>
    </source>
</evidence>
<keyword evidence="9" id="KW-1185">Reference proteome</keyword>
<keyword evidence="3 5" id="KW-1015">Disulfide bond</keyword>
<keyword evidence="6" id="KW-0732">Signal</keyword>
<dbReference type="GO" id="GO:0051045">
    <property type="term" value="P:negative regulation of membrane protein ectodomain proteolysis"/>
    <property type="evidence" value="ECO:0007669"/>
    <property type="project" value="TreeGrafter"/>
</dbReference>
<feature type="disulfide bond" evidence="5">
    <location>
        <begin position="18"/>
        <end position="78"/>
    </location>
</feature>
<keyword evidence="4" id="KW-0862">Zinc</keyword>
<evidence type="ECO:0000256" key="3">
    <source>
        <dbReference type="ARBA" id="ARBA00023157"/>
    </source>
</evidence>
<dbReference type="AlphaFoldDB" id="A0A368H7H2"/>
<proteinExistence type="predicted"/>
<dbReference type="PROSITE" id="PS50189">
    <property type="entry name" value="NTR"/>
    <property type="match status" value="1"/>
</dbReference>
<keyword evidence="4" id="KW-0479">Metal-binding</keyword>
<organism evidence="8 9">
    <name type="scientific">Ancylostoma caninum</name>
    <name type="common">Dog hookworm</name>
    <dbReference type="NCBI Taxonomy" id="29170"/>
    <lineage>
        <taxon>Eukaryota</taxon>
        <taxon>Metazoa</taxon>
        <taxon>Ecdysozoa</taxon>
        <taxon>Nematoda</taxon>
        <taxon>Chromadorea</taxon>
        <taxon>Rhabditida</taxon>
        <taxon>Rhabditina</taxon>
        <taxon>Rhabditomorpha</taxon>
        <taxon>Strongyloidea</taxon>
        <taxon>Ancylostomatidae</taxon>
        <taxon>Ancylostomatinae</taxon>
        <taxon>Ancylostoma</taxon>
    </lineage>
</organism>
<dbReference type="InterPro" id="IPR001134">
    <property type="entry name" value="Netrin_domain"/>
</dbReference>
<reference evidence="8 9" key="1">
    <citation type="submission" date="2014-10" db="EMBL/GenBank/DDBJ databases">
        <title>Draft genome of the hookworm Ancylostoma caninum.</title>
        <authorList>
            <person name="Mitreva M."/>
        </authorList>
    </citation>
    <scope>NUCLEOTIDE SEQUENCE [LARGE SCALE GENOMIC DNA]</scope>
    <source>
        <strain evidence="8 9">Baltimore</strain>
    </source>
</reference>
<dbReference type="InterPro" id="IPR008993">
    <property type="entry name" value="TIMP-like_OB-fold"/>
</dbReference>
<dbReference type="SUPFAM" id="SSF50242">
    <property type="entry name" value="TIMP-like"/>
    <property type="match status" value="1"/>
</dbReference>
<comment type="caution">
    <text evidence="8">The sequence shown here is derived from an EMBL/GenBank/DDBJ whole genome shotgun (WGS) entry which is preliminary data.</text>
</comment>
<dbReference type="Pfam" id="PF00965">
    <property type="entry name" value="TIMP"/>
    <property type="match status" value="1"/>
</dbReference>
<dbReference type="Gene3D" id="2.40.50.120">
    <property type="match status" value="1"/>
</dbReference>
<evidence type="ECO:0000256" key="6">
    <source>
        <dbReference type="SAM" id="SignalP"/>
    </source>
</evidence>
<dbReference type="STRING" id="29170.A0A368H7H2"/>
<feature type="signal peptide" evidence="6">
    <location>
        <begin position="1"/>
        <end position="16"/>
    </location>
</feature>
<feature type="disulfide bond" evidence="5">
    <location>
        <begin position="20"/>
        <end position="106"/>
    </location>
</feature>
<sequence length="149" mass="16995">MISLLVFIACLTSAHAACSCKPYQTVKEAVCKSDFAILAKVMSVNHAQWSYKIWPMRTWKGPRLREALLTTPKREDLCGVPGLTENMEYFLTGKVVKNGVFSFTSCDYLMKLSDLTSEEYNILLELMWYPEKCNEKDESGVTDDEQTEE</sequence>
<dbReference type="GO" id="GO:0005615">
    <property type="term" value="C:extracellular space"/>
    <property type="evidence" value="ECO:0007669"/>
    <property type="project" value="TreeGrafter"/>
</dbReference>
<dbReference type="SMART" id="SM00206">
    <property type="entry name" value="NTR"/>
    <property type="match status" value="1"/>
</dbReference>
<gene>
    <name evidence="8" type="ORF">ANCCAN_02338</name>
</gene>
<accession>A0A368H7H2</accession>
<dbReference type="PANTHER" id="PTHR11844:SF33">
    <property type="entry name" value="TISSUE INHIBITOR OF METALLOPROTEINASE"/>
    <property type="match status" value="1"/>
</dbReference>
<evidence type="ECO:0000313" key="8">
    <source>
        <dbReference type="EMBL" id="RCN51668.1"/>
    </source>
</evidence>
<evidence type="ECO:0000313" key="9">
    <source>
        <dbReference type="Proteomes" id="UP000252519"/>
    </source>
</evidence>